<evidence type="ECO:0000256" key="8">
    <source>
        <dbReference type="SAM" id="Phobius"/>
    </source>
</evidence>
<evidence type="ECO:0000256" key="5">
    <source>
        <dbReference type="ARBA" id="ARBA00022692"/>
    </source>
</evidence>
<keyword evidence="6 8" id="KW-1133">Transmembrane helix</keyword>
<evidence type="ECO:0000256" key="2">
    <source>
        <dbReference type="ARBA" id="ARBA00022448"/>
    </source>
</evidence>
<keyword evidence="11" id="KW-1185">Reference proteome</keyword>
<dbReference type="InterPro" id="IPR050549">
    <property type="entry name" value="MFS_Trehalose_Transporter"/>
</dbReference>
<comment type="subcellular location">
    <subcellularLocation>
        <location evidence="1">Cell membrane</location>
        <topology evidence="1">Multi-pass membrane protein</topology>
    </subcellularLocation>
</comment>
<dbReference type="GO" id="GO:0005886">
    <property type="term" value="C:plasma membrane"/>
    <property type="evidence" value="ECO:0007669"/>
    <property type="project" value="UniProtKB-SubCell"/>
</dbReference>
<dbReference type="FunFam" id="1.20.1250.20:FF:000218">
    <property type="entry name" value="facilitated trehalose transporter Tret1"/>
    <property type="match status" value="1"/>
</dbReference>
<evidence type="ECO:0000256" key="6">
    <source>
        <dbReference type="ARBA" id="ARBA00022989"/>
    </source>
</evidence>
<evidence type="ECO:0000256" key="1">
    <source>
        <dbReference type="ARBA" id="ARBA00004651"/>
    </source>
</evidence>
<keyword evidence="2" id="KW-0813">Transport</keyword>
<accession>A0A7R8UWZ5</accession>
<reference evidence="10 11" key="1">
    <citation type="submission" date="2020-11" db="EMBL/GenBank/DDBJ databases">
        <authorList>
            <person name="Wallbank WR R."/>
            <person name="Pardo Diaz C."/>
            <person name="Kozak K."/>
            <person name="Martin S."/>
            <person name="Jiggins C."/>
            <person name="Moest M."/>
            <person name="Warren A I."/>
            <person name="Generalovic N T."/>
            <person name="Byers J.R.P. K."/>
            <person name="Montejo-Kovacevich G."/>
            <person name="Yen C E."/>
        </authorList>
    </citation>
    <scope>NUCLEOTIDE SEQUENCE [LARGE SCALE GENOMIC DNA]</scope>
</reference>
<dbReference type="Proteomes" id="UP000594454">
    <property type="component" value="Chromosome 4"/>
</dbReference>
<dbReference type="CDD" id="cd17358">
    <property type="entry name" value="MFS_GLUT6_8_Class3_like"/>
    <property type="match status" value="1"/>
</dbReference>
<feature type="transmembrane region" description="Helical" evidence="8">
    <location>
        <begin position="393"/>
        <end position="411"/>
    </location>
</feature>
<keyword evidence="4" id="KW-0762">Sugar transport</keyword>
<evidence type="ECO:0000256" key="4">
    <source>
        <dbReference type="ARBA" id="ARBA00022597"/>
    </source>
</evidence>
<dbReference type="EMBL" id="LR899012">
    <property type="protein sequence ID" value="CAD7088650.1"/>
    <property type="molecule type" value="Genomic_DNA"/>
</dbReference>
<feature type="domain" description="Major facilitator superfamily (MFS) profile" evidence="9">
    <location>
        <begin position="17"/>
        <end position="449"/>
    </location>
</feature>
<sequence>MTRNTSKYQCYATVCVNLLTICFGAFIGWPSAALLLLQSKDSPLEGGPLTTSEVSWVGSVICIGALCGTLLFGWTSDRFGRKISMLVAVIPQLLSWLFIVFAKNFLHLIISRVMGGISAGAIFILVPLYVNEISEDRIRGSLGACFAFCANIGTLSAYVLGNFMSYNTSPYIFIALTLLYFVLFIFLPETPIYLIKSRKEEEAEHSLRYFRNLRKISQPPDVFKAEMEQIKCEHMDDTTKSDEEPLSWSDFCNPVARRVILIGVSLMALNQFCGGFAIISYTATLFEESGSSLSPNVSAIIVGVILIVGSYVSTLLVERAGRRVLLTVSAVGTGCGEVCLGLYSYCKMLGFNVEALTWIPIVSFAAIIFVASLGVLTLPYVVLAEIVPPKIRAITVSFCMIMFWIFAFISVKYVPILMVLFGIHGCMFIFAICCFAGAAFVLIYLPETKGKRLETILAAIEERTSR</sequence>
<dbReference type="InterPro" id="IPR005828">
    <property type="entry name" value="MFS_sugar_transport-like"/>
</dbReference>
<dbReference type="PANTHER" id="PTHR48021">
    <property type="match status" value="1"/>
</dbReference>
<feature type="transmembrane region" description="Helical" evidence="8">
    <location>
        <begin position="417"/>
        <end position="445"/>
    </location>
</feature>
<evidence type="ECO:0000256" key="7">
    <source>
        <dbReference type="ARBA" id="ARBA00023136"/>
    </source>
</evidence>
<dbReference type="InterPro" id="IPR044775">
    <property type="entry name" value="MFS_ERD6/Tret1-like"/>
</dbReference>
<dbReference type="GO" id="GO:0051119">
    <property type="term" value="F:sugar transmembrane transporter activity"/>
    <property type="evidence" value="ECO:0007669"/>
    <property type="project" value="InterPro"/>
</dbReference>
<feature type="transmembrane region" description="Helical" evidence="8">
    <location>
        <begin position="108"/>
        <end position="130"/>
    </location>
</feature>
<feature type="transmembrane region" description="Helical" evidence="8">
    <location>
        <begin position="12"/>
        <end position="36"/>
    </location>
</feature>
<name>A0A7R8UWZ5_HERIL</name>
<evidence type="ECO:0000313" key="11">
    <source>
        <dbReference type="Proteomes" id="UP000594454"/>
    </source>
</evidence>
<dbReference type="InterPro" id="IPR005829">
    <property type="entry name" value="Sugar_transporter_CS"/>
</dbReference>
<feature type="transmembrane region" description="Helical" evidence="8">
    <location>
        <begin position="357"/>
        <end position="381"/>
    </location>
</feature>
<evidence type="ECO:0000256" key="3">
    <source>
        <dbReference type="ARBA" id="ARBA00022475"/>
    </source>
</evidence>
<feature type="transmembrane region" description="Helical" evidence="8">
    <location>
        <begin position="56"/>
        <end position="76"/>
    </location>
</feature>
<proteinExistence type="predicted"/>
<dbReference type="Gene3D" id="1.20.1250.20">
    <property type="entry name" value="MFS general substrate transporter like domains"/>
    <property type="match status" value="1"/>
</dbReference>
<feature type="transmembrane region" description="Helical" evidence="8">
    <location>
        <begin position="142"/>
        <end position="164"/>
    </location>
</feature>
<dbReference type="InParanoid" id="A0A7R8UWZ5"/>
<feature type="transmembrane region" description="Helical" evidence="8">
    <location>
        <begin position="170"/>
        <end position="188"/>
    </location>
</feature>
<dbReference type="PROSITE" id="PS50850">
    <property type="entry name" value="MFS"/>
    <property type="match status" value="1"/>
</dbReference>
<dbReference type="OrthoDB" id="6612291at2759"/>
<dbReference type="PROSITE" id="PS00217">
    <property type="entry name" value="SUGAR_TRANSPORT_2"/>
    <property type="match status" value="1"/>
</dbReference>
<feature type="transmembrane region" description="Helical" evidence="8">
    <location>
        <begin position="83"/>
        <end position="102"/>
    </location>
</feature>
<feature type="transmembrane region" description="Helical" evidence="8">
    <location>
        <begin position="299"/>
        <end position="317"/>
    </location>
</feature>
<keyword evidence="3" id="KW-1003">Cell membrane</keyword>
<evidence type="ECO:0000259" key="9">
    <source>
        <dbReference type="PROSITE" id="PS50850"/>
    </source>
</evidence>
<dbReference type="SUPFAM" id="SSF103473">
    <property type="entry name" value="MFS general substrate transporter"/>
    <property type="match status" value="1"/>
</dbReference>
<gene>
    <name evidence="10" type="ORF">HERILL_LOCUS11254</name>
</gene>
<dbReference type="Pfam" id="PF00083">
    <property type="entry name" value="Sugar_tr"/>
    <property type="match status" value="1"/>
</dbReference>
<keyword evidence="5 8" id="KW-0812">Transmembrane</keyword>
<dbReference type="InterPro" id="IPR020846">
    <property type="entry name" value="MFS_dom"/>
</dbReference>
<dbReference type="OMA" id="EGTTIPW"/>
<feature type="transmembrane region" description="Helical" evidence="8">
    <location>
        <begin position="259"/>
        <end position="279"/>
    </location>
</feature>
<feature type="transmembrane region" description="Helical" evidence="8">
    <location>
        <begin position="324"/>
        <end position="345"/>
    </location>
</feature>
<evidence type="ECO:0000313" key="10">
    <source>
        <dbReference type="EMBL" id="CAD7088650.1"/>
    </source>
</evidence>
<protein>
    <recommendedName>
        <fullName evidence="9">Major facilitator superfamily (MFS) profile domain-containing protein</fullName>
    </recommendedName>
</protein>
<dbReference type="InterPro" id="IPR036259">
    <property type="entry name" value="MFS_trans_sf"/>
</dbReference>
<dbReference type="PANTHER" id="PTHR48021:SF33">
    <property type="entry name" value="AT22075P-RELATED"/>
    <property type="match status" value="1"/>
</dbReference>
<dbReference type="AlphaFoldDB" id="A0A7R8UWZ5"/>
<dbReference type="FunCoup" id="A0A7R8UWZ5">
    <property type="interactions" value="3"/>
</dbReference>
<organism evidence="10 11">
    <name type="scientific">Hermetia illucens</name>
    <name type="common">Black soldier fly</name>
    <dbReference type="NCBI Taxonomy" id="343691"/>
    <lineage>
        <taxon>Eukaryota</taxon>
        <taxon>Metazoa</taxon>
        <taxon>Ecdysozoa</taxon>
        <taxon>Arthropoda</taxon>
        <taxon>Hexapoda</taxon>
        <taxon>Insecta</taxon>
        <taxon>Pterygota</taxon>
        <taxon>Neoptera</taxon>
        <taxon>Endopterygota</taxon>
        <taxon>Diptera</taxon>
        <taxon>Brachycera</taxon>
        <taxon>Stratiomyomorpha</taxon>
        <taxon>Stratiomyidae</taxon>
        <taxon>Hermetiinae</taxon>
        <taxon>Hermetia</taxon>
    </lineage>
</organism>
<keyword evidence="7 8" id="KW-0472">Membrane</keyword>